<evidence type="ECO:0000259" key="2">
    <source>
        <dbReference type="PROSITE" id="PS51192"/>
    </source>
</evidence>
<keyword evidence="1" id="KW-0378">Hydrolase</keyword>
<dbReference type="PROSITE" id="PS51194">
    <property type="entry name" value="HELICASE_CTER"/>
    <property type="match status" value="1"/>
</dbReference>
<dbReference type="InterPro" id="IPR001650">
    <property type="entry name" value="Helicase_C-like"/>
</dbReference>
<dbReference type="KEGG" id="rgu:A4W93_04400"/>
<dbReference type="SUPFAM" id="SSF52540">
    <property type="entry name" value="P-loop containing nucleoside triphosphate hydrolases"/>
    <property type="match status" value="2"/>
</dbReference>
<dbReference type="Pfam" id="PF00176">
    <property type="entry name" value="SNF2-rel_dom"/>
    <property type="match status" value="1"/>
</dbReference>
<dbReference type="EMBL" id="CP015118">
    <property type="protein sequence ID" value="ARN23727.1"/>
    <property type="molecule type" value="Genomic_DNA"/>
</dbReference>
<dbReference type="CDD" id="cd18012">
    <property type="entry name" value="DEXQc_arch_SWI2_SNF2"/>
    <property type="match status" value="1"/>
</dbReference>
<dbReference type="InterPro" id="IPR027417">
    <property type="entry name" value="P-loop_NTPase"/>
</dbReference>
<evidence type="ECO:0000256" key="1">
    <source>
        <dbReference type="ARBA" id="ARBA00022801"/>
    </source>
</evidence>
<feature type="domain" description="Helicase C-terminal" evidence="3">
    <location>
        <begin position="665"/>
        <end position="815"/>
    </location>
</feature>
<feature type="domain" description="Helicase ATP-binding" evidence="2">
    <location>
        <begin position="376"/>
        <end position="537"/>
    </location>
</feature>
<dbReference type="GO" id="GO:0005524">
    <property type="term" value="F:ATP binding"/>
    <property type="evidence" value="ECO:0007669"/>
    <property type="project" value="InterPro"/>
</dbReference>
<dbReference type="Pfam" id="PF00271">
    <property type="entry name" value="Helicase_C"/>
    <property type="match status" value="1"/>
</dbReference>
<dbReference type="GO" id="GO:0004386">
    <property type="term" value="F:helicase activity"/>
    <property type="evidence" value="ECO:0007669"/>
    <property type="project" value="UniProtKB-KW"/>
</dbReference>
<dbReference type="InterPro" id="IPR049730">
    <property type="entry name" value="SNF2/RAD54-like_C"/>
</dbReference>
<dbReference type="AlphaFoldDB" id="A0A1W6LHR3"/>
<evidence type="ECO:0000259" key="3">
    <source>
        <dbReference type="PROSITE" id="PS51194"/>
    </source>
</evidence>
<dbReference type="InterPro" id="IPR038718">
    <property type="entry name" value="SNF2-like_sf"/>
</dbReference>
<dbReference type="InterPro" id="IPR014001">
    <property type="entry name" value="Helicase_ATP-bd"/>
</dbReference>
<dbReference type="PANTHER" id="PTHR10799">
    <property type="entry name" value="SNF2/RAD54 HELICASE FAMILY"/>
    <property type="match status" value="1"/>
</dbReference>
<reference evidence="4 5" key="1">
    <citation type="submission" date="2016-04" db="EMBL/GenBank/DDBJ databases">
        <title>Complete genome sequence of natural rubber-degrading, novel Gram-negative bacterium, Rhizobacter gummiphilus strain NS21.</title>
        <authorList>
            <person name="Tabata M."/>
            <person name="Kasai D."/>
            <person name="Fukuda M."/>
        </authorList>
    </citation>
    <scope>NUCLEOTIDE SEQUENCE [LARGE SCALE GENOMIC DNA]</scope>
    <source>
        <strain evidence="4 5">NS21</strain>
    </source>
</reference>
<gene>
    <name evidence="4" type="ORF">A4W93_04400</name>
</gene>
<dbReference type="SMART" id="SM00490">
    <property type="entry name" value="HELICc"/>
    <property type="match status" value="1"/>
</dbReference>
<keyword evidence="4" id="KW-0347">Helicase</keyword>
<dbReference type="Proteomes" id="UP000193427">
    <property type="component" value="Chromosome"/>
</dbReference>
<dbReference type="Gene3D" id="3.40.50.300">
    <property type="entry name" value="P-loop containing nucleotide triphosphate hydrolases"/>
    <property type="match status" value="1"/>
</dbReference>
<accession>A0A1W6LHR3</accession>
<dbReference type="Gene3D" id="3.40.50.10810">
    <property type="entry name" value="Tandem AAA-ATPase domain"/>
    <property type="match status" value="1"/>
</dbReference>
<dbReference type="GO" id="GO:0016787">
    <property type="term" value="F:hydrolase activity"/>
    <property type="evidence" value="ECO:0007669"/>
    <property type="project" value="UniProtKB-KW"/>
</dbReference>
<dbReference type="STRING" id="946333.A4W93_04400"/>
<keyword evidence="4" id="KW-0547">Nucleotide-binding</keyword>
<dbReference type="CDD" id="cd18793">
    <property type="entry name" value="SF2_C_SNF"/>
    <property type="match status" value="1"/>
</dbReference>
<dbReference type="PROSITE" id="PS51192">
    <property type="entry name" value="HELICASE_ATP_BIND_1"/>
    <property type="match status" value="1"/>
</dbReference>
<name>A0A1W6LHR3_9BURK</name>
<keyword evidence="4" id="KW-0067">ATP-binding</keyword>
<proteinExistence type="predicted"/>
<sequence>MRVAGQVDPPPTDGPRFRPRLTLQTLGRGEGLLGMRPSGPFGPRGTAVTVAFVDWVYTLPSGAVVEVPAPTSVLNSRAPARMSTTDTEGRAVTLRRDARAEADAMDQVWGLGLHPLDASTLQWRDRAYVSPGAALWSLEQEVRFADLWADALPGLRASGWRIVVRPGFAHESARVQAWRLVLDPVSGEVLGKEVAGPMSPRPAAVGSLRQPKREGSFMLSLGVEIEGETWDLAPLLWDLLRRDRRWLDARQIAAIPDEAVITLRAPGGRRVDAPAAPLKAIVGTMVDLLTGPEAPSGPLRLSAWDTRRLDALRASLLDTQVERAGEHGRWALTGDVGLRDLAARLTHTTEPAAVADPPGLAVTLRDYQRRGVAWLQYLREQHLAGILADDMGLGKTAQALAHLLIERQAGRLAGAPALVVMPTSLVFNWQAEAKRMAPDLRVLTLHGPDRAERLADIATHDVVLTTYPLVWRDIDALEAVPFHVLILDEAQTVKNPAGRAAHALRRLRANHRLCLTGTPLENHLGELWAQFDFLMPGFLGDQRSFTRRWRKPIEENGETLRAELLRRRVRPFILRRRKDDVLAELPPKTEVIERVELQGRQRALYESVRVASDELVRRVLVRSGFGGGLISILDALLKLRQVCNDPRLLQGRRIAQDIESAKRERLRDLLSSLVAEGRRVLVFSQFTAMLSLVQGDLDELGLPWLALTGDTPPARRGAVVRAFQAGECPLLMLSLKAGGVGLNLTAADAVVHIDPWWNPAVERQATDRAHRIGQDKPVFVFKLIAAGSIEERILDLQARKAALADGVLGEDEGLAMKFSPADLDALLAPLASP</sequence>
<dbReference type="InterPro" id="IPR000330">
    <property type="entry name" value="SNF2_N"/>
</dbReference>
<evidence type="ECO:0000313" key="4">
    <source>
        <dbReference type="EMBL" id="ARN23727.1"/>
    </source>
</evidence>
<protein>
    <submittedName>
        <fullName evidence="4">Helicase</fullName>
    </submittedName>
</protein>
<dbReference type="SMART" id="SM00487">
    <property type="entry name" value="DEXDc"/>
    <property type="match status" value="1"/>
</dbReference>
<evidence type="ECO:0000313" key="5">
    <source>
        <dbReference type="Proteomes" id="UP000193427"/>
    </source>
</evidence>
<keyword evidence="5" id="KW-1185">Reference proteome</keyword>
<organism evidence="4 5">
    <name type="scientific">Piscinibacter gummiphilus</name>
    <dbReference type="NCBI Taxonomy" id="946333"/>
    <lineage>
        <taxon>Bacteria</taxon>
        <taxon>Pseudomonadati</taxon>
        <taxon>Pseudomonadota</taxon>
        <taxon>Betaproteobacteria</taxon>
        <taxon>Burkholderiales</taxon>
        <taxon>Sphaerotilaceae</taxon>
        <taxon>Piscinibacter</taxon>
    </lineage>
</organism>